<accession>A0A0A9BS16</accession>
<dbReference type="EMBL" id="GBRH01231056">
    <property type="protein sequence ID" value="JAD66839.1"/>
    <property type="molecule type" value="Transcribed_RNA"/>
</dbReference>
<sequence length="51" mass="5467">MSLTSVAILWRILACPNKPALLSMNFLMPCSPAGSLPLTRTMNVSILSSMS</sequence>
<name>A0A0A9BS16_ARUDO</name>
<organism evidence="1">
    <name type="scientific">Arundo donax</name>
    <name type="common">Giant reed</name>
    <name type="synonym">Donax arundinaceus</name>
    <dbReference type="NCBI Taxonomy" id="35708"/>
    <lineage>
        <taxon>Eukaryota</taxon>
        <taxon>Viridiplantae</taxon>
        <taxon>Streptophyta</taxon>
        <taxon>Embryophyta</taxon>
        <taxon>Tracheophyta</taxon>
        <taxon>Spermatophyta</taxon>
        <taxon>Magnoliopsida</taxon>
        <taxon>Liliopsida</taxon>
        <taxon>Poales</taxon>
        <taxon>Poaceae</taxon>
        <taxon>PACMAD clade</taxon>
        <taxon>Arundinoideae</taxon>
        <taxon>Arundineae</taxon>
        <taxon>Arundo</taxon>
    </lineage>
</organism>
<evidence type="ECO:0000313" key="1">
    <source>
        <dbReference type="EMBL" id="JAD66839.1"/>
    </source>
</evidence>
<reference evidence="1" key="1">
    <citation type="submission" date="2014-09" db="EMBL/GenBank/DDBJ databases">
        <authorList>
            <person name="Magalhaes I.L.F."/>
            <person name="Oliveira U."/>
            <person name="Santos F.R."/>
            <person name="Vidigal T.H.D.A."/>
            <person name="Brescovit A.D."/>
            <person name="Santos A.J."/>
        </authorList>
    </citation>
    <scope>NUCLEOTIDE SEQUENCE</scope>
    <source>
        <tissue evidence="1">Shoot tissue taken approximately 20 cm above the soil surface</tissue>
    </source>
</reference>
<reference evidence="1" key="2">
    <citation type="journal article" date="2015" name="Data Brief">
        <title>Shoot transcriptome of the giant reed, Arundo donax.</title>
        <authorList>
            <person name="Barrero R.A."/>
            <person name="Guerrero F.D."/>
            <person name="Moolhuijzen P."/>
            <person name="Goolsby J.A."/>
            <person name="Tidwell J."/>
            <person name="Bellgard S.E."/>
            <person name="Bellgard M.I."/>
        </authorList>
    </citation>
    <scope>NUCLEOTIDE SEQUENCE</scope>
    <source>
        <tissue evidence="1">Shoot tissue taken approximately 20 cm above the soil surface</tissue>
    </source>
</reference>
<proteinExistence type="predicted"/>
<protein>
    <submittedName>
        <fullName evidence="1">Uncharacterized protein</fullName>
    </submittedName>
</protein>
<dbReference type="AlphaFoldDB" id="A0A0A9BS16"/>